<organism evidence="2 3">
    <name type="scientific">Brachybacterium vulturis</name>
    <dbReference type="NCBI Taxonomy" id="2017484"/>
    <lineage>
        <taxon>Bacteria</taxon>
        <taxon>Bacillati</taxon>
        <taxon>Actinomycetota</taxon>
        <taxon>Actinomycetes</taxon>
        <taxon>Micrococcales</taxon>
        <taxon>Dermabacteraceae</taxon>
        <taxon>Brachybacterium</taxon>
    </lineage>
</organism>
<reference evidence="3" key="1">
    <citation type="submission" date="2017-09" db="EMBL/GenBank/DDBJ databases">
        <title>Brachybacterium sp. VM2412.</title>
        <authorList>
            <person name="Tak E.J."/>
            <person name="Bae J.-W."/>
        </authorList>
    </citation>
    <scope>NUCLEOTIDE SEQUENCE [LARGE SCALE GENOMIC DNA]</scope>
    <source>
        <strain evidence="3">VM2412</strain>
    </source>
</reference>
<dbReference type="PANTHER" id="PTHR11717:SF31">
    <property type="entry name" value="LOW MOLECULAR WEIGHT PROTEIN-TYROSINE-PHOSPHATASE ETP-RELATED"/>
    <property type="match status" value="1"/>
</dbReference>
<dbReference type="Gene3D" id="3.40.50.2300">
    <property type="match status" value="1"/>
</dbReference>
<dbReference type="OrthoDB" id="9784339at2"/>
<dbReference type="InterPro" id="IPR023485">
    <property type="entry name" value="Ptyr_pPase"/>
</dbReference>
<name>A0A291GIE4_9MICO</name>
<evidence type="ECO:0000259" key="1">
    <source>
        <dbReference type="SMART" id="SM00226"/>
    </source>
</evidence>
<keyword evidence="3" id="KW-1185">Reference proteome</keyword>
<dbReference type="AlphaFoldDB" id="A0A291GIE4"/>
<gene>
    <name evidence="2" type="ORF">CFK38_01270</name>
</gene>
<dbReference type="GO" id="GO:0004725">
    <property type="term" value="F:protein tyrosine phosphatase activity"/>
    <property type="evidence" value="ECO:0007669"/>
    <property type="project" value="TreeGrafter"/>
</dbReference>
<dbReference type="InterPro" id="IPR036196">
    <property type="entry name" value="Ptyr_pPase_sf"/>
</dbReference>
<proteinExistence type="predicted"/>
<accession>A0A291GIE4</accession>
<evidence type="ECO:0000313" key="2">
    <source>
        <dbReference type="EMBL" id="ATG50303.1"/>
    </source>
</evidence>
<dbReference type="Pfam" id="PF01451">
    <property type="entry name" value="LMWPc"/>
    <property type="match status" value="1"/>
</dbReference>
<dbReference type="SUPFAM" id="SSF52788">
    <property type="entry name" value="Phosphotyrosine protein phosphatases I"/>
    <property type="match status" value="1"/>
</dbReference>
<feature type="domain" description="Phosphotyrosine protein phosphatase I" evidence="1">
    <location>
        <begin position="4"/>
        <end position="177"/>
    </location>
</feature>
<dbReference type="InterPro" id="IPR050438">
    <property type="entry name" value="LMW_PTPase"/>
</dbReference>
<dbReference type="PANTHER" id="PTHR11717">
    <property type="entry name" value="LOW MOLECULAR WEIGHT PROTEIN TYROSINE PHOSPHATASE"/>
    <property type="match status" value="1"/>
</dbReference>
<evidence type="ECO:0000313" key="3">
    <source>
        <dbReference type="Proteomes" id="UP000218165"/>
    </source>
</evidence>
<dbReference type="SMART" id="SM00226">
    <property type="entry name" value="LMWPc"/>
    <property type="match status" value="1"/>
</dbReference>
<dbReference type="Proteomes" id="UP000218165">
    <property type="component" value="Chromosome"/>
</dbReference>
<protein>
    <recommendedName>
        <fullName evidence="1">Phosphotyrosine protein phosphatase I domain-containing protein</fullName>
    </recommendedName>
</protein>
<sequence length="187" mass="20457">MTSESVLVICTGNICRSPVAEALLSDGLESNGLMIRSAGTHAMLGHPPAPEAIAYVRGTIGDFPHRLGQQLDRSVAQQATLLLTMTEQQRSWVLRTAPRAIRRTFTLLEFARIAQSLPQNATFSSLQDLVQACTPLRRKCLRPGARNSIPDPYGLSPEAYAESFAQVHRACGEIIPALRHRLPTSSR</sequence>
<dbReference type="EMBL" id="CP023563">
    <property type="protein sequence ID" value="ATG50303.1"/>
    <property type="molecule type" value="Genomic_DNA"/>
</dbReference>
<dbReference type="RefSeq" id="WP_096801443.1">
    <property type="nucleotide sequence ID" value="NZ_CP023563.1"/>
</dbReference>
<dbReference type="KEGG" id="brz:CFK38_01270"/>